<keyword evidence="2" id="KW-1185">Reference proteome</keyword>
<protein>
    <submittedName>
        <fullName evidence="1">Uncharacterized protein</fullName>
    </submittedName>
</protein>
<reference evidence="1 2" key="1">
    <citation type="submission" date="2017-11" db="EMBL/GenBank/DDBJ databases">
        <title>Genomic Encyclopedia of Archaeal and Bacterial Type Strains, Phase II (KMG-II): From Individual Species to Whole Genera.</title>
        <authorList>
            <person name="Goeker M."/>
        </authorList>
    </citation>
    <scope>NUCLEOTIDE SEQUENCE [LARGE SCALE GENOMIC DNA]</scope>
    <source>
        <strain evidence="1 2">DSM 28175</strain>
    </source>
</reference>
<organism evidence="1 2">
    <name type="scientific">Mucilaginibacter auburnensis</name>
    <dbReference type="NCBI Taxonomy" id="1457233"/>
    <lineage>
        <taxon>Bacteria</taxon>
        <taxon>Pseudomonadati</taxon>
        <taxon>Bacteroidota</taxon>
        <taxon>Sphingobacteriia</taxon>
        <taxon>Sphingobacteriales</taxon>
        <taxon>Sphingobacteriaceae</taxon>
        <taxon>Mucilaginibacter</taxon>
    </lineage>
</organism>
<dbReference type="RefSeq" id="WP_157799117.1">
    <property type="nucleotide sequence ID" value="NZ_PGFJ01000001.1"/>
</dbReference>
<comment type="caution">
    <text evidence="1">The sequence shown here is derived from an EMBL/GenBank/DDBJ whole genome shotgun (WGS) entry which is preliminary data.</text>
</comment>
<accession>A0A2H9VVQ9</accession>
<dbReference type="Proteomes" id="UP000242687">
    <property type="component" value="Unassembled WGS sequence"/>
</dbReference>
<proteinExistence type="predicted"/>
<evidence type="ECO:0000313" key="2">
    <source>
        <dbReference type="Proteomes" id="UP000242687"/>
    </source>
</evidence>
<gene>
    <name evidence="1" type="ORF">CLV57_1927</name>
</gene>
<name>A0A2H9VVQ9_9SPHI</name>
<dbReference type="EMBL" id="PGFJ01000001">
    <property type="protein sequence ID" value="PJJ84905.1"/>
    <property type="molecule type" value="Genomic_DNA"/>
</dbReference>
<dbReference type="AlphaFoldDB" id="A0A2H9VVQ9"/>
<evidence type="ECO:0000313" key="1">
    <source>
        <dbReference type="EMBL" id="PJJ84905.1"/>
    </source>
</evidence>
<sequence>MKKIVITAIVAFTVGTLSILTTSDCKECAPALNKSANVAINDQSFLATAD</sequence>